<feature type="region of interest" description="Disordered" evidence="1">
    <location>
        <begin position="43"/>
        <end position="75"/>
    </location>
</feature>
<name>A0A4C1TLU4_EUMVA</name>
<keyword evidence="3" id="KW-1185">Reference proteome</keyword>
<evidence type="ECO:0000256" key="1">
    <source>
        <dbReference type="SAM" id="MobiDB-lite"/>
    </source>
</evidence>
<dbReference type="AlphaFoldDB" id="A0A4C1TLU4"/>
<comment type="caution">
    <text evidence="2">The sequence shown here is derived from an EMBL/GenBank/DDBJ whole genome shotgun (WGS) entry which is preliminary data.</text>
</comment>
<dbReference type="Proteomes" id="UP000299102">
    <property type="component" value="Unassembled WGS sequence"/>
</dbReference>
<dbReference type="EMBL" id="BGZK01000062">
    <property type="protein sequence ID" value="GBP14281.1"/>
    <property type="molecule type" value="Genomic_DNA"/>
</dbReference>
<evidence type="ECO:0000313" key="2">
    <source>
        <dbReference type="EMBL" id="GBP14281.1"/>
    </source>
</evidence>
<protein>
    <submittedName>
        <fullName evidence="2">Uncharacterized protein</fullName>
    </submittedName>
</protein>
<organism evidence="2 3">
    <name type="scientific">Eumeta variegata</name>
    <name type="common">Bagworm moth</name>
    <name type="synonym">Eumeta japonica</name>
    <dbReference type="NCBI Taxonomy" id="151549"/>
    <lineage>
        <taxon>Eukaryota</taxon>
        <taxon>Metazoa</taxon>
        <taxon>Ecdysozoa</taxon>
        <taxon>Arthropoda</taxon>
        <taxon>Hexapoda</taxon>
        <taxon>Insecta</taxon>
        <taxon>Pterygota</taxon>
        <taxon>Neoptera</taxon>
        <taxon>Endopterygota</taxon>
        <taxon>Lepidoptera</taxon>
        <taxon>Glossata</taxon>
        <taxon>Ditrysia</taxon>
        <taxon>Tineoidea</taxon>
        <taxon>Psychidae</taxon>
        <taxon>Oiketicinae</taxon>
        <taxon>Eumeta</taxon>
    </lineage>
</organism>
<accession>A0A4C1TLU4</accession>
<sequence length="112" mass="12521">MRNDNHESRPGGIEIKNTTKIGVEFGIKISIKSVIRNGIRSISRSESKTGLRSRAGLESKSASMETRSKLKAGPRLESKVRQNGFENRTRIRTKNGVTIGIIIKILIGRYIR</sequence>
<gene>
    <name evidence="2" type="ORF">EVAR_7700_1</name>
</gene>
<proteinExistence type="predicted"/>
<evidence type="ECO:0000313" key="3">
    <source>
        <dbReference type="Proteomes" id="UP000299102"/>
    </source>
</evidence>
<reference evidence="2 3" key="1">
    <citation type="journal article" date="2019" name="Commun. Biol.">
        <title>The bagworm genome reveals a unique fibroin gene that provides high tensile strength.</title>
        <authorList>
            <person name="Kono N."/>
            <person name="Nakamura H."/>
            <person name="Ohtoshi R."/>
            <person name="Tomita M."/>
            <person name="Numata K."/>
            <person name="Arakawa K."/>
        </authorList>
    </citation>
    <scope>NUCLEOTIDE SEQUENCE [LARGE SCALE GENOMIC DNA]</scope>
</reference>